<proteinExistence type="predicted"/>
<evidence type="ECO:0000313" key="2">
    <source>
        <dbReference type="Proteomes" id="UP001379533"/>
    </source>
</evidence>
<keyword evidence="2" id="KW-1185">Reference proteome</keyword>
<reference evidence="1 2" key="1">
    <citation type="submission" date="2021-12" db="EMBL/GenBank/DDBJ databases">
        <title>Discovery of the Pendulisporaceae a myxobacterial family with distinct sporulation behavior and unique specialized metabolism.</title>
        <authorList>
            <person name="Garcia R."/>
            <person name="Popoff A."/>
            <person name="Bader C.D."/>
            <person name="Loehr J."/>
            <person name="Walesch S."/>
            <person name="Walt C."/>
            <person name="Boldt J."/>
            <person name="Bunk B."/>
            <person name="Haeckl F.J.F.P.J."/>
            <person name="Gunesch A.P."/>
            <person name="Birkelbach J."/>
            <person name="Nuebel U."/>
            <person name="Pietschmann T."/>
            <person name="Bach T."/>
            <person name="Mueller R."/>
        </authorList>
    </citation>
    <scope>NUCLEOTIDE SEQUENCE [LARGE SCALE GENOMIC DNA]</scope>
    <source>
        <strain evidence="1 2">MSr12523</strain>
    </source>
</reference>
<dbReference type="Proteomes" id="UP001379533">
    <property type="component" value="Chromosome"/>
</dbReference>
<evidence type="ECO:0000313" key="1">
    <source>
        <dbReference type="EMBL" id="WXA92922.1"/>
    </source>
</evidence>
<gene>
    <name evidence="1" type="ORF">LZC95_41545</name>
</gene>
<accession>A0ABZ2K2R6</accession>
<sequence length="280" mass="30594">MHRSAASAQARLGLRALTYRHVAPGGMPDDLVTAAHELGSLAGHQAACMTRDRNVDDYVVSSTILSALLADGSPAHQAFASAMARCAGRRLDWLTHAYECAGWGYVMRRALQKATHTGPRTLLLQIVDVDIHDFTYWHKNTQWGNSGFGVCSLLIDIAPGQEWPLSLGAATPAMAMVQMGRALRDFSDARPGVPVAVPFFRETSRKLLLKRIPQATVHADGYANFGHAFGSDPWISLLLQASRGVSFEKTIVNSLALYGYFAIAEVELFHDTVFRLERAS</sequence>
<name>A0ABZ2K2R6_9BACT</name>
<dbReference type="EMBL" id="CP089982">
    <property type="protein sequence ID" value="WXA92922.1"/>
    <property type="molecule type" value="Genomic_DNA"/>
</dbReference>
<organism evidence="1 2">
    <name type="scientific">Pendulispora brunnea</name>
    <dbReference type="NCBI Taxonomy" id="2905690"/>
    <lineage>
        <taxon>Bacteria</taxon>
        <taxon>Pseudomonadati</taxon>
        <taxon>Myxococcota</taxon>
        <taxon>Myxococcia</taxon>
        <taxon>Myxococcales</taxon>
        <taxon>Sorangiineae</taxon>
        <taxon>Pendulisporaceae</taxon>
        <taxon>Pendulispora</taxon>
    </lineage>
</organism>
<protein>
    <submittedName>
        <fullName evidence="1">Uncharacterized protein</fullName>
    </submittedName>
</protein>
<dbReference type="RefSeq" id="WP_394843521.1">
    <property type="nucleotide sequence ID" value="NZ_CP089982.1"/>
</dbReference>